<evidence type="ECO:0000313" key="3">
    <source>
        <dbReference type="Proteomes" id="UP000187891"/>
    </source>
</evidence>
<name>A0A1R3U7P0_9HYPH</name>
<protein>
    <submittedName>
        <fullName evidence="2">Uncharacterized protein</fullName>
    </submittedName>
</protein>
<dbReference type="AlphaFoldDB" id="A0A1R3U7P0"/>
<reference evidence="3" key="1">
    <citation type="submission" date="2016-10" db="EMBL/GenBank/DDBJ databases">
        <authorList>
            <person name="Wibberg D."/>
        </authorList>
    </citation>
    <scope>NUCLEOTIDE SEQUENCE [LARGE SCALE GENOMIC DNA]</scope>
</reference>
<feature type="region of interest" description="Disordered" evidence="1">
    <location>
        <begin position="106"/>
        <end position="141"/>
    </location>
</feature>
<feature type="compositionally biased region" description="Basic residues" evidence="1">
    <location>
        <begin position="30"/>
        <end position="52"/>
    </location>
</feature>
<evidence type="ECO:0000313" key="2">
    <source>
        <dbReference type="EMBL" id="SCX33703.1"/>
    </source>
</evidence>
<organism evidence="2 3">
    <name type="scientific">Agrobacterium rosae</name>
    <dbReference type="NCBI Taxonomy" id="1972867"/>
    <lineage>
        <taxon>Bacteria</taxon>
        <taxon>Pseudomonadati</taxon>
        <taxon>Pseudomonadota</taxon>
        <taxon>Alphaproteobacteria</taxon>
        <taxon>Hyphomicrobiales</taxon>
        <taxon>Rhizobiaceae</taxon>
        <taxon>Rhizobium/Agrobacterium group</taxon>
        <taxon>Agrobacterium</taxon>
    </lineage>
</organism>
<accession>A0A1R3U7P0</accession>
<gene>
    <name evidence="2" type="ORF">DSM25559_4246</name>
</gene>
<feature type="compositionally biased region" description="Polar residues" evidence="1">
    <location>
        <begin position="53"/>
        <end position="64"/>
    </location>
</feature>
<evidence type="ECO:0000256" key="1">
    <source>
        <dbReference type="SAM" id="MobiDB-lite"/>
    </source>
</evidence>
<dbReference type="EMBL" id="FMUE01000013">
    <property type="protein sequence ID" value="SCX33703.1"/>
    <property type="molecule type" value="Genomic_DNA"/>
</dbReference>
<proteinExistence type="predicted"/>
<sequence length="175" mass="20367">MPSPLPQKDNPHLRHHPIIQLTHLLPTRSRQQKRRLRHPTKAKHQRRPRKNNPPHQNRTLQLPRQRQDRVQVPPHRFRATAVRQHSQHLPSRPPHLTLLRQPLCDPLRQSRPVRPAMSSNSRRSKPDHRQAVTPPRTTTPSRLLAILRSRFRRIVTCAACLLPSSTVMKQASSAS</sequence>
<dbReference type="Proteomes" id="UP000187891">
    <property type="component" value="Unassembled WGS sequence"/>
</dbReference>
<feature type="region of interest" description="Disordered" evidence="1">
    <location>
        <begin position="1"/>
        <end position="71"/>
    </location>
</feature>